<protein>
    <submittedName>
        <fullName evidence="1">Uncharacterized protein</fullName>
    </submittedName>
</protein>
<name>A0A2G8RY94_9APHY</name>
<keyword evidence="2" id="KW-1185">Reference proteome</keyword>
<proteinExistence type="predicted"/>
<sequence>MPVTGSSAQHAEDHIGNEIASSSIAAILSWNRKVKADTAKNPKSRKYIRAYIYPLSGDYPRIVCLPVISDFDPGVPIWTNDLRVREWFPFGNHETTITSLPLGDESYDGDGPFFLKNTYIMLTSLNPHESPSNECICRLWGNNVAGNVVVVRHGRGAVPNVTHMSAPELQLVDYLVALNTKHILQDTQANDTDTLVAGL</sequence>
<reference evidence="1 2" key="1">
    <citation type="journal article" date="2015" name="Sci. Rep.">
        <title>Chromosome-level genome map provides insights into diverse defense mechanisms in the medicinal fungus Ganoderma sinense.</title>
        <authorList>
            <person name="Zhu Y."/>
            <person name="Xu J."/>
            <person name="Sun C."/>
            <person name="Zhou S."/>
            <person name="Xu H."/>
            <person name="Nelson D.R."/>
            <person name="Qian J."/>
            <person name="Song J."/>
            <person name="Luo H."/>
            <person name="Xiang L."/>
            <person name="Li Y."/>
            <person name="Xu Z."/>
            <person name="Ji A."/>
            <person name="Wang L."/>
            <person name="Lu S."/>
            <person name="Hayward A."/>
            <person name="Sun W."/>
            <person name="Li X."/>
            <person name="Schwartz D.C."/>
            <person name="Wang Y."/>
            <person name="Chen S."/>
        </authorList>
    </citation>
    <scope>NUCLEOTIDE SEQUENCE [LARGE SCALE GENOMIC DNA]</scope>
    <source>
        <strain evidence="1 2">ZZ0214-1</strain>
    </source>
</reference>
<dbReference type="AlphaFoldDB" id="A0A2G8RY94"/>
<dbReference type="EMBL" id="AYKW01000045">
    <property type="protein sequence ID" value="PIL26482.1"/>
    <property type="molecule type" value="Genomic_DNA"/>
</dbReference>
<dbReference type="Proteomes" id="UP000230002">
    <property type="component" value="Unassembled WGS sequence"/>
</dbReference>
<accession>A0A2G8RY94</accession>
<evidence type="ECO:0000313" key="2">
    <source>
        <dbReference type="Proteomes" id="UP000230002"/>
    </source>
</evidence>
<dbReference type="OrthoDB" id="2757559at2759"/>
<comment type="caution">
    <text evidence="1">The sequence shown here is derived from an EMBL/GenBank/DDBJ whole genome shotgun (WGS) entry which is preliminary data.</text>
</comment>
<evidence type="ECO:0000313" key="1">
    <source>
        <dbReference type="EMBL" id="PIL26482.1"/>
    </source>
</evidence>
<gene>
    <name evidence="1" type="ORF">GSI_12240</name>
</gene>
<organism evidence="1 2">
    <name type="scientific">Ganoderma sinense ZZ0214-1</name>
    <dbReference type="NCBI Taxonomy" id="1077348"/>
    <lineage>
        <taxon>Eukaryota</taxon>
        <taxon>Fungi</taxon>
        <taxon>Dikarya</taxon>
        <taxon>Basidiomycota</taxon>
        <taxon>Agaricomycotina</taxon>
        <taxon>Agaricomycetes</taxon>
        <taxon>Polyporales</taxon>
        <taxon>Polyporaceae</taxon>
        <taxon>Ganoderma</taxon>
    </lineage>
</organism>